<comment type="function">
    <text evidence="9">Probably acts as a heme chaperone, transferring heme to an unknown acceptor. Binds one molecule of heme per monomer, possibly covalently. Binds 1 [4Fe-4S] cluster. The cluster is coordinated with 3 cysteines and an exchangeable S-adenosyl-L-methionine.</text>
</comment>
<evidence type="ECO:0000256" key="7">
    <source>
        <dbReference type="ARBA" id="ARBA00023014"/>
    </source>
</evidence>
<dbReference type="InterPro" id="IPR034505">
    <property type="entry name" value="Coproporphyrinogen-III_oxidase"/>
</dbReference>
<dbReference type="InterPro" id="IPR013785">
    <property type="entry name" value="Aldolase_TIM"/>
</dbReference>
<dbReference type="SUPFAM" id="SSF102114">
    <property type="entry name" value="Radical SAM enzymes"/>
    <property type="match status" value="1"/>
</dbReference>
<dbReference type="SFLD" id="SFLDG01082">
    <property type="entry name" value="B12-binding_domain_containing"/>
    <property type="match status" value="1"/>
</dbReference>
<dbReference type="SFLD" id="SFLDF00562">
    <property type="entry name" value="HemN-like__clustered_with_heat"/>
    <property type="match status" value="1"/>
</dbReference>
<comment type="subcellular location">
    <subcellularLocation>
        <location evidence="9">Cytoplasm</location>
    </subcellularLocation>
</comment>
<keyword evidence="9" id="KW-0963">Cytoplasm</keyword>
<accession>A0ABV9PW70</accession>
<dbReference type="PANTHER" id="PTHR13932:SF5">
    <property type="entry name" value="RADICAL S-ADENOSYL METHIONINE DOMAIN-CONTAINING PROTEIN 1, MITOCHONDRIAL"/>
    <property type="match status" value="1"/>
</dbReference>
<dbReference type="PROSITE" id="PS51918">
    <property type="entry name" value="RADICAL_SAM"/>
    <property type="match status" value="1"/>
</dbReference>
<gene>
    <name evidence="11" type="primary">hemW</name>
    <name evidence="11" type="ORF">ACFO8Q_02850</name>
</gene>
<dbReference type="SFLD" id="SFLDG01065">
    <property type="entry name" value="anaerobic_coproporphyrinogen-I"/>
    <property type="match status" value="1"/>
</dbReference>
<proteinExistence type="inferred from homology"/>
<dbReference type="InterPro" id="IPR007197">
    <property type="entry name" value="rSAM"/>
</dbReference>
<dbReference type="RefSeq" id="WP_380024163.1">
    <property type="nucleotide sequence ID" value="NZ_JBHSHC010000014.1"/>
</dbReference>
<reference evidence="12" key="1">
    <citation type="journal article" date="2019" name="Int. J. Syst. Evol. Microbiol.">
        <title>The Global Catalogue of Microorganisms (GCM) 10K type strain sequencing project: providing services to taxonomists for standard genome sequencing and annotation.</title>
        <authorList>
            <consortium name="The Broad Institute Genomics Platform"/>
            <consortium name="The Broad Institute Genome Sequencing Center for Infectious Disease"/>
            <person name="Wu L."/>
            <person name="Ma J."/>
        </authorList>
    </citation>
    <scope>NUCLEOTIDE SEQUENCE [LARGE SCALE GENOMIC DNA]</scope>
    <source>
        <strain evidence="12">WYCCWR 12678</strain>
    </source>
</reference>
<feature type="domain" description="Radical SAM core" evidence="10">
    <location>
        <begin position="1"/>
        <end position="234"/>
    </location>
</feature>
<evidence type="ECO:0000256" key="9">
    <source>
        <dbReference type="RuleBase" id="RU364116"/>
    </source>
</evidence>
<dbReference type="InterPro" id="IPR004559">
    <property type="entry name" value="HemW-like"/>
</dbReference>
<evidence type="ECO:0000259" key="10">
    <source>
        <dbReference type="PROSITE" id="PS51918"/>
    </source>
</evidence>
<protein>
    <recommendedName>
        <fullName evidence="2 9">Heme chaperone HemW</fullName>
    </recommendedName>
</protein>
<keyword evidence="3 9" id="KW-0349">Heme</keyword>
<evidence type="ECO:0000256" key="8">
    <source>
        <dbReference type="ARBA" id="ARBA00023186"/>
    </source>
</evidence>
<dbReference type="PANTHER" id="PTHR13932">
    <property type="entry name" value="COPROPORPHYRINIGEN III OXIDASE"/>
    <property type="match status" value="1"/>
</dbReference>
<dbReference type="CDD" id="cd01335">
    <property type="entry name" value="Radical_SAM"/>
    <property type="match status" value="1"/>
</dbReference>
<keyword evidence="12" id="KW-1185">Reference proteome</keyword>
<dbReference type="Proteomes" id="UP001596002">
    <property type="component" value="Unassembled WGS sequence"/>
</dbReference>
<sequence>MKPSSLYIHIPFCASKCYYCDFNSYVSTGEVMDRYLDGLEKEMELLSKELPWEPLKTVFFGGGTPTMFDVKQTERMMNILNRFFRLAEGAEISVEANPGTVNLEKLRVLKEGGANRLSFGVQSFHDPILKKLGRLHDSLTVYHSYEKARQAGFSSINLDLMFGLPGQTIPIFEDSLRRIVELQPEHISAYSLKVEEGTPFAIWQERGKLQLPPEEEDLAMYQLLMDTLEAHGYQMYEISNFAKKDHDCRHNQVYWRNEPYLAAGAGAHGYVNDVRYVIQSSVPGYIETCLSGKRPVVEREEIPAEIQREDTMILGLRMIRGVEHARFKERHGVDMHNVFGREIERFVQEGLLTDNAEAVCLTKKALPIANEVFSGFLIS</sequence>
<comment type="caution">
    <text evidence="11">The sequence shown here is derived from an EMBL/GenBank/DDBJ whole genome shotgun (WGS) entry which is preliminary data.</text>
</comment>
<evidence type="ECO:0000256" key="3">
    <source>
        <dbReference type="ARBA" id="ARBA00022617"/>
    </source>
</evidence>
<keyword evidence="6 9" id="KW-0408">Iron</keyword>
<evidence type="ECO:0000313" key="12">
    <source>
        <dbReference type="Proteomes" id="UP001596002"/>
    </source>
</evidence>
<dbReference type="EMBL" id="JBHSHC010000014">
    <property type="protein sequence ID" value="MFC4766339.1"/>
    <property type="molecule type" value="Genomic_DNA"/>
</dbReference>
<evidence type="ECO:0000256" key="1">
    <source>
        <dbReference type="ARBA" id="ARBA00006100"/>
    </source>
</evidence>
<keyword evidence="5 9" id="KW-0479">Metal-binding</keyword>
<dbReference type="InterPro" id="IPR010723">
    <property type="entry name" value="HemN_C"/>
</dbReference>
<keyword evidence="4 9" id="KW-0949">S-adenosyl-L-methionine</keyword>
<dbReference type="Pfam" id="PF06969">
    <property type="entry name" value="HemN_C"/>
    <property type="match status" value="1"/>
</dbReference>
<name>A0ABV9PW70_9BACL</name>
<evidence type="ECO:0000256" key="4">
    <source>
        <dbReference type="ARBA" id="ARBA00022691"/>
    </source>
</evidence>
<evidence type="ECO:0000313" key="11">
    <source>
        <dbReference type="EMBL" id="MFC4766339.1"/>
    </source>
</evidence>
<dbReference type="SFLD" id="SFLDS00029">
    <property type="entry name" value="Radical_SAM"/>
    <property type="match status" value="1"/>
</dbReference>
<organism evidence="11 12">
    <name type="scientific">Effusibacillus consociatus</name>
    <dbReference type="NCBI Taxonomy" id="1117041"/>
    <lineage>
        <taxon>Bacteria</taxon>
        <taxon>Bacillati</taxon>
        <taxon>Bacillota</taxon>
        <taxon>Bacilli</taxon>
        <taxon>Bacillales</taxon>
        <taxon>Alicyclobacillaceae</taxon>
        <taxon>Effusibacillus</taxon>
    </lineage>
</organism>
<comment type="similarity">
    <text evidence="1">Belongs to the anaerobic coproporphyrinogen-III oxidase family. HemW subfamily.</text>
</comment>
<dbReference type="Pfam" id="PF04055">
    <property type="entry name" value="Radical_SAM"/>
    <property type="match status" value="1"/>
</dbReference>
<keyword evidence="8 9" id="KW-0143">Chaperone</keyword>
<evidence type="ECO:0000256" key="5">
    <source>
        <dbReference type="ARBA" id="ARBA00022723"/>
    </source>
</evidence>
<dbReference type="SFLD" id="SFLDF00288">
    <property type="entry name" value="HemN-like__clustered_with_nucl"/>
    <property type="match status" value="1"/>
</dbReference>
<evidence type="ECO:0000256" key="2">
    <source>
        <dbReference type="ARBA" id="ARBA00017228"/>
    </source>
</evidence>
<keyword evidence="7 9" id="KW-0411">Iron-sulfur</keyword>
<dbReference type="NCBIfam" id="TIGR00539">
    <property type="entry name" value="hemN_rel"/>
    <property type="match status" value="1"/>
</dbReference>
<dbReference type="Gene3D" id="3.20.20.70">
    <property type="entry name" value="Aldolase class I"/>
    <property type="match status" value="1"/>
</dbReference>
<dbReference type="InterPro" id="IPR006638">
    <property type="entry name" value="Elp3/MiaA/NifB-like_rSAM"/>
</dbReference>
<evidence type="ECO:0000256" key="6">
    <source>
        <dbReference type="ARBA" id="ARBA00023004"/>
    </source>
</evidence>
<dbReference type="SMART" id="SM00729">
    <property type="entry name" value="Elp3"/>
    <property type="match status" value="1"/>
</dbReference>
<keyword evidence="9" id="KW-0004">4Fe-4S</keyword>
<dbReference type="InterPro" id="IPR058240">
    <property type="entry name" value="rSAM_sf"/>
</dbReference>